<feature type="domain" description="Serine aminopeptidase S33" evidence="2">
    <location>
        <begin position="189"/>
        <end position="240"/>
    </location>
</feature>
<dbReference type="EMBL" id="LR633967">
    <property type="protein sequence ID" value="VUX55463.1"/>
    <property type="molecule type" value="Genomic_DNA"/>
</dbReference>
<feature type="transmembrane region" description="Helical" evidence="1">
    <location>
        <begin position="6"/>
        <end position="25"/>
    </location>
</feature>
<dbReference type="InterPro" id="IPR029058">
    <property type="entry name" value="AB_hydrolase_fold"/>
</dbReference>
<gene>
    <name evidence="3" type="ORF">JTBM06_V1_30023</name>
</gene>
<dbReference type="SUPFAM" id="SSF53474">
    <property type="entry name" value="alpha/beta-Hydrolases"/>
    <property type="match status" value="1"/>
</dbReference>
<reference evidence="3" key="1">
    <citation type="submission" date="2019-07" db="EMBL/GenBank/DDBJ databases">
        <authorList>
            <person name="Weber M."/>
            <person name="Kostadinov I."/>
            <person name="Kostadinov D I."/>
        </authorList>
    </citation>
    <scope>NUCLEOTIDE SEQUENCE</scope>
    <source>
        <strain evidence="3">Gfbio:sag-sample-m06:053724c1-46a9-4a36-b237-ea2bf867836b</strain>
    </source>
</reference>
<dbReference type="Pfam" id="PF12146">
    <property type="entry name" value="Hydrolase_4"/>
    <property type="match status" value="1"/>
</dbReference>
<evidence type="ECO:0000256" key="1">
    <source>
        <dbReference type="SAM" id="Phobius"/>
    </source>
</evidence>
<dbReference type="InterPro" id="IPR022742">
    <property type="entry name" value="Hydrolase_4"/>
</dbReference>
<evidence type="ECO:0000259" key="2">
    <source>
        <dbReference type="Pfam" id="PF12146"/>
    </source>
</evidence>
<dbReference type="AlphaFoldDB" id="A0A7D9H6L4"/>
<evidence type="ECO:0000313" key="3">
    <source>
        <dbReference type="EMBL" id="VUX55463.1"/>
    </source>
</evidence>
<dbReference type="Gene3D" id="3.40.50.1820">
    <property type="entry name" value="alpha/beta hydrolase"/>
    <property type="match status" value="1"/>
</dbReference>
<name>A0A7D9H6L4_9GAMM</name>
<proteinExistence type="predicted"/>
<keyword evidence="1" id="KW-0472">Membrane</keyword>
<accession>A0A7D9H6L4</accession>
<sequence>MKRSAMGILTIIILIYIGFCGYLYLAQRSFIYFPTPESQNVMAEDLRLDFDGATLQIWRLAAEKEEAVIYFGGNAEDVAQNLGQFSSIFPDKAIYLVNYRGYGASTGTPSEAAIVSDAQAIFDHISPAHSSISVVGRSLGSGVAMFLAATRNAERMVLITPYDSIAKLAQSTFPIFPVSAILKDRYDSLSHASSISIPTLILIAERDEFIPMKSSRNLAAALDSSITTVHVIENATHNTIQNFDQYAAALGEFLQ</sequence>
<keyword evidence="1" id="KW-1133">Transmembrane helix</keyword>
<protein>
    <recommendedName>
        <fullName evidence="2">Serine aminopeptidase S33 domain-containing protein</fullName>
    </recommendedName>
</protein>
<organism evidence="3">
    <name type="scientific">uncultured Woeseiaceae bacterium</name>
    <dbReference type="NCBI Taxonomy" id="1983305"/>
    <lineage>
        <taxon>Bacteria</taxon>
        <taxon>Pseudomonadati</taxon>
        <taxon>Pseudomonadota</taxon>
        <taxon>Gammaproteobacteria</taxon>
        <taxon>Woeseiales</taxon>
        <taxon>Woeseiaceae</taxon>
        <taxon>environmental samples</taxon>
    </lineage>
</organism>
<keyword evidence="1" id="KW-0812">Transmembrane</keyword>
<dbReference type="PANTHER" id="PTHR12277">
    <property type="entry name" value="ALPHA/BETA HYDROLASE DOMAIN-CONTAINING PROTEIN"/>
    <property type="match status" value="1"/>
</dbReference>
<dbReference type="PANTHER" id="PTHR12277:SF81">
    <property type="entry name" value="PROTEIN ABHD13"/>
    <property type="match status" value="1"/>
</dbReference>